<keyword evidence="2" id="KW-1185">Reference proteome</keyword>
<sequence>MNFNPYGAANILDGSHHGKKKVQIRMRVGSGRSMLQALERSEAFKEKEDSYQAGVQDSRSHAPTFRRRCSLARVLWPLYPLLDYILSTVHLTPLQLLCLERFSGLGCCAAFHHHHPPGALSIATKLANHPMKAGQAGWTMIETHRTKSMPWLPSWGKGLKKTVACR</sequence>
<dbReference type="AlphaFoldDB" id="A0A6A6JWA0"/>
<reference evidence="1" key="1">
    <citation type="journal article" date="2020" name="Stud. Mycol.">
        <title>101 Dothideomycetes genomes: a test case for predicting lifestyles and emergence of pathogens.</title>
        <authorList>
            <person name="Haridas S."/>
            <person name="Albert R."/>
            <person name="Binder M."/>
            <person name="Bloem J."/>
            <person name="Labutti K."/>
            <person name="Salamov A."/>
            <person name="Andreopoulos B."/>
            <person name="Baker S."/>
            <person name="Barry K."/>
            <person name="Bills G."/>
            <person name="Bluhm B."/>
            <person name="Cannon C."/>
            <person name="Castanera R."/>
            <person name="Culley D."/>
            <person name="Daum C."/>
            <person name="Ezra D."/>
            <person name="Gonzalez J."/>
            <person name="Henrissat B."/>
            <person name="Kuo A."/>
            <person name="Liang C."/>
            <person name="Lipzen A."/>
            <person name="Lutzoni F."/>
            <person name="Magnuson J."/>
            <person name="Mondo S."/>
            <person name="Nolan M."/>
            <person name="Ohm R."/>
            <person name="Pangilinan J."/>
            <person name="Park H.-J."/>
            <person name="Ramirez L."/>
            <person name="Alfaro M."/>
            <person name="Sun H."/>
            <person name="Tritt A."/>
            <person name="Yoshinaga Y."/>
            <person name="Zwiers L.-H."/>
            <person name="Turgeon B."/>
            <person name="Goodwin S."/>
            <person name="Spatafora J."/>
            <person name="Crous P."/>
            <person name="Grigoriev I."/>
        </authorList>
    </citation>
    <scope>NUCLEOTIDE SEQUENCE</scope>
    <source>
        <strain evidence="1">CBS 379.55</strain>
    </source>
</reference>
<dbReference type="Proteomes" id="UP000800097">
    <property type="component" value="Unassembled WGS sequence"/>
</dbReference>
<dbReference type="EMBL" id="ML986486">
    <property type="protein sequence ID" value="KAF2279339.1"/>
    <property type="molecule type" value="Genomic_DNA"/>
</dbReference>
<dbReference type="RefSeq" id="XP_033656878.1">
    <property type="nucleotide sequence ID" value="XM_033793444.1"/>
</dbReference>
<organism evidence="1 2">
    <name type="scientific">Westerdykella ornata</name>
    <dbReference type="NCBI Taxonomy" id="318751"/>
    <lineage>
        <taxon>Eukaryota</taxon>
        <taxon>Fungi</taxon>
        <taxon>Dikarya</taxon>
        <taxon>Ascomycota</taxon>
        <taxon>Pezizomycotina</taxon>
        <taxon>Dothideomycetes</taxon>
        <taxon>Pleosporomycetidae</taxon>
        <taxon>Pleosporales</taxon>
        <taxon>Sporormiaceae</taxon>
        <taxon>Westerdykella</taxon>
    </lineage>
</organism>
<accession>A0A6A6JWA0</accession>
<gene>
    <name evidence="1" type="ORF">EI97DRAFT_173113</name>
</gene>
<evidence type="ECO:0000313" key="1">
    <source>
        <dbReference type="EMBL" id="KAF2279339.1"/>
    </source>
</evidence>
<evidence type="ECO:0000313" key="2">
    <source>
        <dbReference type="Proteomes" id="UP000800097"/>
    </source>
</evidence>
<dbReference type="GeneID" id="54546619"/>
<name>A0A6A6JWA0_WESOR</name>
<protein>
    <submittedName>
        <fullName evidence="1">Uncharacterized protein</fullName>
    </submittedName>
</protein>
<proteinExistence type="predicted"/>